<evidence type="ECO:0000256" key="1">
    <source>
        <dbReference type="ARBA" id="ARBA00001971"/>
    </source>
</evidence>
<evidence type="ECO:0000256" key="4">
    <source>
        <dbReference type="ARBA" id="ARBA00022617"/>
    </source>
</evidence>
<dbReference type="SUPFAM" id="SSF48264">
    <property type="entry name" value="Cytochrome P450"/>
    <property type="match status" value="1"/>
</dbReference>
<evidence type="ECO:0000313" key="12">
    <source>
        <dbReference type="EMBL" id="KIJ27599.1"/>
    </source>
</evidence>
<comment type="pathway">
    <text evidence="2">Secondary metabolite biosynthesis.</text>
</comment>
<dbReference type="InterPro" id="IPR001128">
    <property type="entry name" value="Cyt_P450"/>
</dbReference>
<dbReference type="GO" id="GO:0020037">
    <property type="term" value="F:heme binding"/>
    <property type="evidence" value="ECO:0007669"/>
    <property type="project" value="InterPro"/>
</dbReference>
<dbReference type="PANTHER" id="PTHR24305">
    <property type="entry name" value="CYTOCHROME P450"/>
    <property type="match status" value="1"/>
</dbReference>
<name>A0A0C9U0R8_SPHS4</name>
<protein>
    <recommendedName>
        <fullName evidence="14">Cytochrome P450</fullName>
    </recommendedName>
</protein>
<keyword evidence="11" id="KW-0472">Membrane</keyword>
<dbReference type="PRINTS" id="PR00463">
    <property type="entry name" value="EP450I"/>
</dbReference>
<dbReference type="InterPro" id="IPR050121">
    <property type="entry name" value="Cytochrome_P450_monoxygenase"/>
</dbReference>
<keyword evidence="8 10" id="KW-0503">Monooxygenase</keyword>
<dbReference type="GO" id="GO:0004497">
    <property type="term" value="F:monooxygenase activity"/>
    <property type="evidence" value="ECO:0007669"/>
    <property type="project" value="UniProtKB-KW"/>
</dbReference>
<evidence type="ECO:0000256" key="8">
    <source>
        <dbReference type="ARBA" id="ARBA00023033"/>
    </source>
</evidence>
<keyword evidence="11" id="KW-0812">Transmembrane</keyword>
<keyword evidence="5 9" id="KW-0479">Metal-binding</keyword>
<dbReference type="InterPro" id="IPR002401">
    <property type="entry name" value="Cyt_P450_E_grp-I"/>
</dbReference>
<reference evidence="12 13" key="1">
    <citation type="submission" date="2014-06" db="EMBL/GenBank/DDBJ databases">
        <title>Evolutionary Origins and Diversification of the Mycorrhizal Mutualists.</title>
        <authorList>
            <consortium name="DOE Joint Genome Institute"/>
            <consortium name="Mycorrhizal Genomics Consortium"/>
            <person name="Kohler A."/>
            <person name="Kuo A."/>
            <person name="Nagy L.G."/>
            <person name="Floudas D."/>
            <person name="Copeland A."/>
            <person name="Barry K.W."/>
            <person name="Cichocki N."/>
            <person name="Veneault-Fourrey C."/>
            <person name="LaButti K."/>
            <person name="Lindquist E.A."/>
            <person name="Lipzen A."/>
            <person name="Lundell T."/>
            <person name="Morin E."/>
            <person name="Murat C."/>
            <person name="Riley R."/>
            <person name="Ohm R."/>
            <person name="Sun H."/>
            <person name="Tunlid A."/>
            <person name="Henrissat B."/>
            <person name="Grigoriev I.V."/>
            <person name="Hibbett D.S."/>
            <person name="Martin F."/>
        </authorList>
    </citation>
    <scope>NUCLEOTIDE SEQUENCE [LARGE SCALE GENOMIC DNA]</scope>
    <source>
        <strain evidence="12 13">SS14</strain>
    </source>
</reference>
<feature type="transmembrane region" description="Helical" evidence="11">
    <location>
        <begin position="6"/>
        <end position="24"/>
    </location>
</feature>
<dbReference type="EMBL" id="KN837330">
    <property type="protein sequence ID" value="KIJ27599.1"/>
    <property type="molecule type" value="Genomic_DNA"/>
</dbReference>
<dbReference type="HOGENOM" id="CLU_001570_5_11_1"/>
<dbReference type="GO" id="GO:0016705">
    <property type="term" value="F:oxidoreductase activity, acting on paired donors, with incorporation or reduction of molecular oxygen"/>
    <property type="evidence" value="ECO:0007669"/>
    <property type="project" value="InterPro"/>
</dbReference>
<evidence type="ECO:0000256" key="9">
    <source>
        <dbReference type="PIRSR" id="PIRSR602401-1"/>
    </source>
</evidence>
<dbReference type="PRINTS" id="PR00385">
    <property type="entry name" value="P450"/>
</dbReference>
<evidence type="ECO:0000256" key="2">
    <source>
        <dbReference type="ARBA" id="ARBA00005179"/>
    </source>
</evidence>
<sequence length="541" mass="60261">MHMDPIYVLTGAFLCSLWLIRLFFKRLSRRSIDYLLGPPPGSWLVGNFPDLSRPDELGDADFSWIKAYGSTLHIKHTFGEDRLFTADPKAIQYILNTSGYNFPKPPESRVGSEMLLGRGLVWAEGTQHARQRKIMNPAFSFAALRGFLPLFRQTSQRAVNKIKDDMFAGTESKVVDITKWLSRITLDAIGEAAFGYQFHAVTKGHGSKLAKAYDNLLPEAFADLSDASLATLSVMGWLPTFLIHALFRLPVGMFKPVHSYITIAREVAQDIVDKQTALYLDGKEGSKDVMMRANLSEDPKSKLSTEEILPQMTTLFLAGHDTTAITSSWALYHLSRNLEYQRLVREEIKATKAAAAERGDSELTIADLDSMKYLLATMKETLRYHPIVPALVREAGRDDVIPLALPVKSKTGETITSIPVSKGQTVHMSFIGYNRLPEVWGPDADQWRPERFLEGVQGSQKVNLGVISNVASFSSGLRGCIGWRFAVLEMQAILIELLESFEFSPPSENVEIIMAAAGVMTPMIKGSKERRANLPLTMTLL</sequence>
<dbReference type="PROSITE" id="PS00086">
    <property type="entry name" value="CYTOCHROME_P450"/>
    <property type="match status" value="1"/>
</dbReference>
<keyword evidence="4 9" id="KW-0349">Heme</keyword>
<keyword evidence="7 9" id="KW-0408">Iron</keyword>
<keyword evidence="13" id="KW-1185">Reference proteome</keyword>
<accession>A0A0C9U0R8</accession>
<keyword evidence="11" id="KW-1133">Transmembrane helix</keyword>
<dbReference type="GO" id="GO:0005506">
    <property type="term" value="F:iron ion binding"/>
    <property type="evidence" value="ECO:0007669"/>
    <property type="project" value="InterPro"/>
</dbReference>
<evidence type="ECO:0000313" key="13">
    <source>
        <dbReference type="Proteomes" id="UP000054279"/>
    </source>
</evidence>
<dbReference type="PANTHER" id="PTHR24305:SF166">
    <property type="entry name" value="CYTOCHROME P450 12A4, MITOCHONDRIAL-RELATED"/>
    <property type="match status" value="1"/>
</dbReference>
<evidence type="ECO:0000256" key="10">
    <source>
        <dbReference type="RuleBase" id="RU000461"/>
    </source>
</evidence>
<evidence type="ECO:0000256" key="3">
    <source>
        <dbReference type="ARBA" id="ARBA00010617"/>
    </source>
</evidence>
<dbReference type="Pfam" id="PF00067">
    <property type="entry name" value="p450"/>
    <property type="match status" value="1"/>
</dbReference>
<dbReference type="OrthoDB" id="1470350at2759"/>
<dbReference type="AlphaFoldDB" id="A0A0C9U0R8"/>
<evidence type="ECO:0008006" key="14">
    <source>
        <dbReference type="Google" id="ProtNLM"/>
    </source>
</evidence>
<comment type="cofactor">
    <cofactor evidence="1 9">
        <name>heme</name>
        <dbReference type="ChEBI" id="CHEBI:30413"/>
    </cofactor>
</comment>
<evidence type="ECO:0000256" key="7">
    <source>
        <dbReference type="ARBA" id="ARBA00023004"/>
    </source>
</evidence>
<feature type="binding site" description="axial binding residue" evidence="9">
    <location>
        <position position="480"/>
    </location>
    <ligand>
        <name>heme</name>
        <dbReference type="ChEBI" id="CHEBI:30413"/>
    </ligand>
    <ligandPart>
        <name>Fe</name>
        <dbReference type="ChEBI" id="CHEBI:18248"/>
    </ligandPart>
</feature>
<evidence type="ECO:0000256" key="5">
    <source>
        <dbReference type="ARBA" id="ARBA00022723"/>
    </source>
</evidence>
<keyword evidence="6 10" id="KW-0560">Oxidoreductase</keyword>
<evidence type="ECO:0000256" key="11">
    <source>
        <dbReference type="SAM" id="Phobius"/>
    </source>
</evidence>
<dbReference type="InterPro" id="IPR036396">
    <property type="entry name" value="Cyt_P450_sf"/>
</dbReference>
<organism evidence="12 13">
    <name type="scientific">Sphaerobolus stellatus (strain SS14)</name>
    <dbReference type="NCBI Taxonomy" id="990650"/>
    <lineage>
        <taxon>Eukaryota</taxon>
        <taxon>Fungi</taxon>
        <taxon>Dikarya</taxon>
        <taxon>Basidiomycota</taxon>
        <taxon>Agaricomycotina</taxon>
        <taxon>Agaricomycetes</taxon>
        <taxon>Phallomycetidae</taxon>
        <taxon>Geastrales</taxon>
        <taxon>Sphaerobolaceae</taxon>
        <taxon>Sphaerobolus</taxon>
    </lineage>
</organism>
<comment type="similarity">
    <text evidence="3 10">Belongs to the cytochrome P450 family.</text>
</comment>
<evidence type="ECO:0000256" key="6">
    <source>
        <dbReference type="ARBA" id="ARBA00023002"/>
    </source>
</evidence>
<gene>
    <name evidence="12" type="ORF">M422DRAFT_271202</name>
</gene>
<proteinExistence type="inferred from homology"/>
<dbReference type="Gene3D" id="1.10.630.10">
    <property type="entry name" value="Cytochrome P450"/>
    <property type="match status" value="1"/>
</dbReference>
<dbReference type="Proteomes" id="UP000054279">
    <property type="component" value="Unassembled WGS sequence"/>
</dbReference>
<dbReference type="InterPro" id="IPR017972">
    <property type="entry name" value="Cyt_P450_CS"/>
</dbReference>